<evidence type="ECO:0000313" key="2">
    <source>
        <dbReference type="EMBL" id="KNZ54722.1"/>
    </source>
</evidence>
<feature type="domain" description="Tet-like 2OG-Fe(II) oxygenase" evidence="1">
    <location>
        <begin position="196"/>
        <end position="245"/>
    </location>
</feature>
<evidence type="ECO:0000259" key="1">
    <source>
        <dbReference type="Pfam" id="PF20515"/>
    </source>
</evidence>
<reference evidence="2 3" key="1">
    <citation type="submission" date="2015-08" db="EMBL/GenBank/DDBJ databases">
        <title>Next Generation Sequencing and Analysis of the Genome of Puccinia sorghi L Schw, the Causal Agent of Maize Common Rust.</title>
        <authorList>
            <person name="Rochi L."/>
            <person name="Burguener G."/>
            <person name="Darino M."/>
            <person name="Turjanski A."/>
            <person name="Kreff E."/>
            <person name="Dieguez M.J."/>
            <person name="Sacco F."/>
        </authorList>
    </citation>
    <scope>NUCLEOTIDE SEQUENCE [LARGE SCALE GENOMIC DNA]</scope>
    <source>
        <strain evidence="2 3">RO10H11247</strain>
    </source>
</reference>
<feature type="domain" description="Tet-like 2OG-Fe(II) oxygenase" evidence="1">
    <location>
        <begin position="90"/>
        <end position="142"/>
    </location>
</feature>
<dbReference type="Proteomes" id="UP000037035">
    <property type="component" value="Unassembled WGS sequence"/>
</dbReference>
<dbReference type="OrthoDB" id="2505955at2759"/>
<protein>
    <recommendedName>
        <fullName evidence="1">Tet-like 2OG-Fe(II) oxygenase domain-containing protein</fullName>
    </recommendedName>
</protein>
<dbReference type="VEuPathDB" id="FungiDB:VP01_2874g6"/>
<gene>
    <name evidence="2" type="ORF">VP01_2874g6</name>
</gene>
<sequence length="303" mass="33928">MPHCQSPGPMSSLCSTGKEDLAKQATKTTLQGCCAPTIPTGIRETGIHGSEKRPLPIESMKFISTPPFCLTMKNQIVGLFELILFSSMTCDELKNLDFLAEFFHDHKSFINSVSTFNSACLGGKMNMLGWQKYMKKDEKVGHQAGLIIGKSFTQLANNTFQKNHDIMVEHIMPDFGDPKLPMSEGNNFSAASLVYTGKVSTHAQGFNVQGGEFVFPDCKFGLRFEKLDGIARMIWRETEYSHFTTCPQPNSQFTQFGFSLQLNNKTFNVFNNIKTQPASYDGLHDGDLDHIVNTVEQRKKKKK</sequence>
<name>A0A0L6V2J6_9BASI</name>
<dbReference type="EMBL" id="LAVV01007806">
    <property type="protein sequence ID" value="KNZ54722.1"/>
    <property type="molecule type" value="Genomic_DNA"/>
</dbReference>
<organism evidence="2 3">
    <name type="scientific">Puccinia sorghi</name>
    <dbReference type="NCBI Taxonomy" id="27349"/>
    <lineage>
        <taxon>Eukaryota</taxon>
        <taxon>Fungi</taxon>
        <taxon>Dikarya</taxon>
        <taxon>Basidiomycota</taxon>
        <taxon>Pucciniomycotina</taxon>
        <taxon>Pucciniomycetes</taxon>
        <taxon>Pucciniales</taxon>
        <taxon>Pucciniaceae</taxon>
        <taxon>Puccinia</taxon>
    </lineage>
</organism>
<comment type="caution">
    <text evidence="2">The sequence shown here is derived from an EMBL/GenBank/DDBJ whole genome shotgun (WGS) entry which is preliminary data.</text>
</comment>
<dbReference type="Pfam" id="PF20515">
    <property type="entry name" value="2OG-FeII_Oxy_6"/>
    <property type="match status" value="2"/>
</dbReference>
<evidence type="ECO:0000313" key="3">
    <source>
        <dbReference type="Proteomes" id="UP000037035"/>
    </source>
</evidence>
<accession>A0A0L6V2J6</accession>
<dbReference type="AlphaFoldDB" id="A0A0L6V2J6"/>
<keyword evidence="3" id="KW-1185">Reference proteome</keyword>
<proteinExistence type="predicted"/>
<dbReference type="InterPro" id="IPR046798">
    <property type="entry name" value="2OG-FeII_Oxy_6"/>
</dbReference>